<name>A0ABP8AYA9_9ACTN</name>
<proteinExistence type="predicted"/>
<protein>
    <submittedName>
        <fullName evidence="2">Uncharacterized protein</fullName>
    </submittedName>
</protein>
<dbReference type="Proteomes" id="UP001501251">
    <property type="component" value="Unassembled WGS sequence"/>
</dbReference>
<feature type="transmembrane region" description="Helical" evidence="1">
    <location>
        <begin position="46"/>
        <end position="67"/>
    </location>
</feature>
<keyword evidence="3" id="KW-1185">Reference proteome</keyword>
<accession>A0ABP8AYA9</accession>
<keyword evidence="1" id="KW-0472">Membrane</keyword>
<organism evidence="2 3">
    <name type="scientific">Streptosporangium oxazolinicum</name>
    <dbReference type="NCBI Taxonomy" id="909287"/>
    <lineage>
        <taxon>Bacteria</taxon>
        <taxon>Bacillati</taxon>
        <taxon>Actinomycetota</taxon>
        <taxon>Actinomycetes</taxon>
        <taxon>Streptosporangiales</taxon>
        <taxon>Streptosporangiaceae</taxon>
        <taxon>Streptosporangium</taxon>
    </lineage>
</organism>
<reference evidence="3" key="1">
    <citation type="journal article" date="2019" name="Int. J. Syst. Evol. Microbiol.">
        <title>The Global Catalogue of Microorganisms (GCM) 10K type strain sequencing project: providing services to taxonomists for standard genome sequencing and annotation.</title>
        <authorList>
            <consortium name="The Broad Institute Genomics Platform"/>
            <consortium name="The Broad Institute Genome Sequencing Center for Infectious Disease"/>
            <person name="Wu L."/>
            <person name="Ma J."/>
        </authorList>
    </citation>
    <scope>NUCLEOTIDE SEQUENCE [LARGE SCALE GENOMIC DNA]</scope>
    <source>
        <strain evidence="3">JCM 17388</strain>
    </source>
</reference>
<evidence type="ECO:0000256" key="1">
    <source>
        <dbReference type="SAM" id="Phobius"/>
    </source>
</evidence>
<keyword evidence="1" id="KW-1133">Transmembrane helix</keyword>
<dbReference type="EMBL" id="BAABAQ010000006">
    <property type="protein sequence ID" value="GAA4193523.1"/>
    <property type="molecule type" value="Genomic_DNA"/>
</dbReference>
<keyword evidence="1" id="KW-0812">Transmembrane</keyword>
<comment type="caution">
    <text evidence="2">The sequence shown here is derived from an EMBL/GenBank/DDBJ whole genome shotgun (WGS) entry which is preliminary data.</text>
</comment>
<gene>
    <name evidence="2" type="ORF">GCM10022252_36570</name>
</gene>
<evidence type="ECO:0000313" key="3">
    <source>
        <dbReference type="Proteomes" id="UP001501251"/>
    </source>
</evidence>
<evidence type="ECO:0000313" key="2">
    <source>
        <dbReference type="EMBL" id="GAA4193523.1"/>
    </source>
</evidence>
<sequence>MRTGPHGGRTGTRRVLVAAGGSGYRRRSGLLADHRSGGMFPMYKEFAIEAVVWLIPVVILVGLAYMITRPA</sequence>